<proteinExistence type="predicted"/>
<protein>
    <submittedName>
        <fullName evidence="2">CUB domain-containing protein</fullName>
    </submittedName>
</protein>
<dbReference type="WBParaSite" id="PDA_v2.g27630.t1">
    <property type="protein sequence ID" value="PDA_v2.g27630.t1"/>
    <property type="gene ID" value="PDA_v2.g27630"/>
</dbReference>
<name>A0A914Q940_9BILA</name>
<organism evidence="1 2">
    <name type="scientific">Panagrolaimus davidi</name>
    <dbReference type="NCBI Taxonomy" id="227884"/>
    <lineage>
        <taxon>Eukaryota</taxon>
        <taxon>Metazoa</taxon>
        <taxon>Ecdysozoa</taxon>
        <taxon>Nematoda</taxon>
        <taxon>Chromadorea</taxon>
        <taxon>Rhabditida</taxon>
        <taxon>Tylenchina</taxon>
        <taxon>Panagrolaimomorpha</taxon>
        <taxon>Panagrolaimoidea</taxon>
        <taxon>Panagrolaimidae</taxon>
        <taxon>Panagrolaimus</taxon>
    </lineage>
</organism>
<reference evidence="2" key="1">
    <citation type="submission" date="2022-11" db="UniProtKB">
        <authorList>
            <consortium name="WormBaseParasite"/>
        </authorList>
    </citation>
    <scope>IDENTIFICATION</scope>
</reference>
<evidence type="ECO:0000313" key="1">
    <source>
        <dbReference type="Proteomes" id="UP000887578"/>
    </source>
</evidence>
<sequence length="262" mass="29278">MSWTDSGFFYNQSQPFYSSVVDGNSFSFYDGRLYNENNKCYYYGYNGDDVNQNVTECCTSMTPINITNTNQMCTHFTSASNITNISDNSIYASMMIDYELTDSNVTMVGKFSGSPSYEPYLIVDDAEGCINILNNTIYCGYPLYPSGNKLLVFLSENFNNTQIFGFANRFIINGNLTLKSEDTAFTRSDNCQTFNNYPYDSTRNLSISTKACCETFQDLSSVSPSSVSATIPTTTSGSKSFSNFNFLTLFLSLIAAFELFKA</sequence>
<evidence type="ECO:0000313" key="2">
    <source>
        <dbReference type="WBParaSite" id="PDA_v2.g27630.t1"/>
    </source>
</evidence>
<keyword evidence="1" id="KW-1185">Reference proteome</keyword>
<dbReference type="Proteomes" id="UP000887578">
    <property type="component" value="Unplaced"/>
</dbReference>
<dbReference type="AlphaFoldDB" id="A0A914Q940"/>
<accession>A0A914Q940</accession>